<dbReference type="InterPro" id="IPR041489">
    <property type="entry name" value="PDZ_6"/>
</dbReference>
<dbReference type="NCBIfam" id="TIGR00225">
    <property type="entry name" value="prc"/>
    <property type="match status" value="1"/>
</dbReference>
<dbReference type="EMBL" id="LXND01000020">
    <property type="protein sequence ID" value="OAD64861.1"/>
    <property type="molecule type" value="Genomic_DNA"/>
</dbReference>
<accession>A0AAP5T9R2</accession>
<keyword evidence="4 5" id="KW-0720">Serine protease</keyword>
<dbReference type="SMART" id="SM00245">
    <property type="entry name" value="TSPc"/>
    <property type="match status" value="1"/>
</dbReference>
<keyword evidence="3 5" id="KW-0378">Hydrolase</keyword>
<evidence type="ECO:0000313" key="7">
    <source>
        <dbReference type="EMBL" id="MDV7693705.1"/>
    </source>
</evidence>
<dbReference type="Proteomes" id="UP000077280">
    <property type="component" value="Unassembled WGS sequence"/>
</dbReference>
<name>A0AAP5T9R2_9LACO</name>
<evidence type="ECO:0000313" key="10">
    <source>
        <dbReference type="Proteomes" id="UP001275867"/>
    </source>
</evidence>
<proteinExistence type="inferred from homology"/>
<dbReference type="Gene3D" id="3.30.750.44">
    <property type="match status" value="1"/>
</dbReference>
<dbReference type="SUPFAM" id="SSF52096">
    <property type="entry name" value="ClpP/crotonase"/>
    <property type="match status" value="1"/>
</dbReference>
<comment type="caution">
    <text evidence="7">The sequence shown here is derived from an EMBL/GenBank/DDBJ whole genome shotgun (WGS) entry which is preliminary data.</text>
</comment>
<keyword evidence="2 5" id="KW-0645">Protease</keyword>
<reference evidence="7" key="2">
    <citation type="submission" date="2019-10" db="EMBL/GenBank/DDBJ databases">
        <title>Malate fermentation in French cider.</title>
        <authorList>
            <person name="Cousin F.J."/>
            <person name="Medina Fernandez S."/>
            <person name="Misery B."/>
            <person name="Laplace J.-M."/>
            <person name="Cretenet M."/>
        </authorList>
    </citation>
    <scope>NUCLEOTIDE SEQUENCE</scope>
    <source>
        <strain evidence="7">UCMA15901</strain>
    </source>
</reference>
<dbReference type="InterPro" id="IPR004447">
    <property type="entry name" value="Peptidase_S41A"/>
</dbReference>
<dbReference type="SUPFAM" id="SSF47090">
    <property type="entry name" value="PGBD-like"/>
    <property type="match status" value="1"/>
</dbReference>
<dbReference type="Gene3D" id="3.90.226.10">
    <property type="entry name" value="2-enoyl-CoA Hydratase, Chain A, domain 1"/>
    <property type="match status" value="1"/>
</dbReference>
<dbReference type="SMART" id="SM00228">
    <property type="entry name" value="PDZ"/>
    <property type="match status" value="1"/>
</dbReference>
<dbReference type="GO" id="GO:0007165">
    <property type="term" value="P:signal transduction"/>
    <property type="evidence" value="ECO:0007669"/>
    <property type="project" value="TreeGrafter"/>
</dbReference>
<dbReference type="Pfam" id="PF22694">
    <property type="entry name" value="CtpB_N-like"/>
    <property type="match status" value="1"/>
</dbReference>
<evidence type="ECO:0000313" key="8">
    <source>
        <dbReference type="EMBL" id="OAD64861.1"/>
    </source>
</evidence>
<dbReference type="InterPro" id="IPR036366">
    <property type="entry name" value="PGBDSf"/>
</dbReference>
<evidence type="ECO:0000256" key="2">
    <source>
        <dbReference type="ARBA" id="ARBA00022670"/>
    </source>
</evidence>
<dbReference type="PANTHER" id="PTHR32060">
    <property type="entry name" value="TAIL-SPECIFIC PROTEASE"/>
    <property type="match status" value="1"/>
</dbReference>
<dbReference type="GO" id="GO:0030288">
    <property type="term" value="C:outer membrane-bounded periplasmic space"/>
    <property type="evidence" value="ECO:0007669"/>
    <property type="project" value="TreeGrafter"/>
</dbReference>
<dbReference type="InterPro" id="IPR001478">
    <property type="entry name" value="PDZ"/>
</dbReference>
<keyword evidence="9" id="KW-1185">Reference proteome</keyword>
<dbReference type="GO" id="GO:0004175">
    <property type="term" value="F:endopeptidase activity"/>
    <property type="evidence" value="ECO:0007669"/>
    <property type="project" value="TreeGrafter"/>
</dbReference>
<dbReference type="CDD" id="cd06782">
    <property type="entry name" value="cpPDZ_CPP-like"/>
    <property type="match status" value="1"/>
</dbReference>
<dbReference type="InterPro" id="IPR036365">
    <property type="entry name" value="PGBD-like_sf"/>
</dbReference>
<dbReference type="SUPFAM" id="SSF50156">
    <property type="entry name" value="PDZ domain-like"/>
    <property type="match status" value="1"/>
</dbReference>
<dbReference type="Gene3D" id="2.30.42.10">
    <property type="match status" value="1"/>
</dbReference>
<dbReference type="InterPro" id="IPR005151">
    <property type="entry name" value="Tail-specific_protease"/>
</dbReference>
<evidence type="ECO:0000256" key="4">
    <source>
        <dbReference type="ARBA" id="ARBA00022825"/>
    </source>
</evidence>
<evidence type="ECO:0000256" key="5">
    <source>
        <dbReference type="RuleBase" id="RU004404"/>
    </source>
</evidence>
<dbReference type="InterPro" id="IPR029045">
    <property type="entry name" value="ClpP/crotonase-like_dom_sf"/>
</dbReference>
<comment type="similarity">
    <text evidence="1 5">Belongs to the peptidase S41A family.</text>
</comment>
<evidence type="ECO:0000256" key="1">
    <source>
        <dbReference type="ARBA" id="ARBA00009179"/>
    </source>
</evidence>
<reference evidence="8 9" key="1">
    <citation type="submission" date="2016-05" db="EMBL/GenBank/DDBJ databases">
        <title>Draft genome sequence of Pediococcus parvulus 2.6, a probiotic beta-glucan producer strain.</title>
        <authorList>
            <person name="Mohedano M.L."/>
            <person name="Perez-Ramos A."/>
            <person name="Duenas M.T."/>
            <person name="Lamontanara A."/>
            <person name="Orru L."/>
            <person name="Spano G."/>
            <person name="Capozzi V."/>
            <person name="Lopez P."/>
        </authorList>
    </citation>
    <scope>NUCLEOTIDE SEQUENCE [LARGE SCALE GENOMIC DNA]</scope>
    <source>
        <strain evidence="8 9">2.6</strain>
    </source>
</reference>
<evidence type="ECO:0000256" key="3">
    <source>
        <dbReference type="ARBA" id="ARBA00022801"/>
    </source>
</evidence>
<dbReference type="Pfam" id="PF17820">
    <property type="entry name" value="PDZ_6"/>
    <property type="match status" value="1"/>
</dbReference>
<dbReference type="AlphaFoldDB" id="A0AAP5T9R2"/>
<dbReference type="Proteomes" id="UP001275867">
    <property type="component" value="Unassembled WGS sequence"/>
</dbReference>
<dbReference type="EMBL" id="WERX01000004">
    <property type="protein sequence ID" value="MDV7693705.1"/>
    <property type="molecule type" value="Genomic_DNA"/>
</dbReference>
<dbReference type="PANTHER" id="PTHR32060:SF30">
    <property type="entry name" value="CARBOXY-TERMINAL PROCESSING PROTEASE CTPA"/>
    <property type="match status" value="1"/>
</dbReference>
<sequence length="475" mass="51571">MNKKQSKTVKRSTLVWSILVALVVGGALAYGVAYFQTRTLVSQAQTTTASMQKIQAVYETIEGNYYKSVSAKKVTNGAIKGMISSLDDPFSEYMDKTEASSLNDQISSSFSGIGAEVQKSDQYIKIISPIKGTPAKKVGLQPGDLITAVNGKSLAGRSVTDAVKLMRGKIGTKVTLTIKRAGKSFKQTLTRAKIPVSTVNSKVINKKIGYIQITSVSERTAAELKKALKRLDKKGVTSYVLDVRDNPGGLMDQALKMSSMFLKNGKIIMRVQTKNGQQQVYKAGKKYDGGYKVTKPVAVLMNGGSASAAEIFAGALHQSADAPLIGTQSYGKGTVQTVSDFKDKSEMKITIAKWLTPNGDWINKKGLTPTYKADYPKYAYLQLINTKKTYKNGDVSSEIKTLQKELKALGYFNGKVNGYFGSSTENAVQAYQKKENLKVTGTANEKTVLSIETKVQSKVAKNDNALKKAESILDK</sequence>
<dbReference type="FunFam" id="2.30.42.10:FF:000063">
    <property type="entry name" value="Peptidase, S41 family"/>
    <property type="match status" value="1"/>
</dbReference>
<dbReference type="RefSeq" id="WP_068804846.1">
    <property type="nucleotide sequence ID" value="NZ_LXND01000020.1"/>
</dbReference>
<organism evidence="7 10">
    <name type="scientific">Pediococcus parvulus</name>
    <dbReference type="NCBI Taxonomy" id="54062"/>
    <lineage>
        <taxon>Bacteria</taxon>
        <taxon>Bacillati</taxon>
        <taxon>Bacillota</taxon>
        <taxon>Bacilli</taxon>
        <taxon>Lactobacillales</taxon>
        <taxon>Lactobacillaceae</taxon>
        <taxon>Pediococcus</taxon>
    </lineage>
</organism>
<evidence type="ECO:0000259" key="6">
    <source>
        <dbReference type="PROSITE" id="PS50106"/>
    </source>
</evidence>
<dbReference type="InterPro" id="IPR002477">
    <property type="entry name" value="Peptidoglycan-bd-like"/>
</dbReference>
<dbReference type="InterPro" id="IPR036034">
    <property type="entry name" value="PDZ_sf"/>
</dbReference>
<dbReference type="PROSITE" id="PS50106">
    <property type="entry name" value="PDZ"/>
    <property type="match status" value="1"/>
</dbReference>
<evidence type="ECO:0000313" key="9">
    <source>
        <dbReference type="Proteomes" id="UP000077280"/>
    </source>
</evidence>
<feature type="domain" description="PDZ" evidence="6">
    <location>
        <begin position="99"/>
        <end position="167"/>
    </location>
</feature>
<dbReference type="InterPro" id="IPR055210">
    <property type="entry name" value="CtpA/B_N"/>
</dbReference>
<protein>
    <submittedName>
        <fullName evidence="7">PDZ domain-containing protein</fullName>
    </submittedName>
    <submittedName>
        <fullName evidence="8">Peptidase S41</fullName>
    </submittedName>
</protein>
<dbReference type="Pfam" id="PF03572">
    <property type="entry name" value="Peptidase_S41"/>
    <property type="match status" value="1"/>
</dbReference>
<dbReference type="CDD" id="cd07560">
    <property type="entry name" value="Peptidase_S41_CPP"/>
    <property type="match status" value="1"/>
</dbReference>
<dbReference type="GO" id="GO:0006508">
    <property type="term" value="P:proteolysis"/>
    <property type="evidence" value="ECO:0007669"/>
    <property type="project" value="UniProtKB-KW"/>
</dbReference>
<dbReference type="GO" id="GO:0008236">
    <property type="term" value="F:serine-type peptidase activity"/>
    <property type="evidence" value="ECO:0007669"/>
    <property type="project" value="UniProtKB-KW"/>
</dbReference>
<dbReference type="Gene3D" id="1.10.101.10">
    <property type="entry name" value="PGBD-like superfamily/PGBD"/>
    <property type="match status" value="1"/>
</dbReference>
<gene>
    <name evidence="8" type="ORF">A7K95_02285</name>
    <name evidence="7" type="ORF">GA842_02180</name>
</gene>
<dbReference type="Pfam" id="PF01471">
    <property type="entry name" value="PG_binding_1"/>
    <property type="match status" value="1"/>
</dbReference>